<dbReference type="SUPFAM" id="SSF51338">
    <property type="entry name" value="Composite domain of metallo-dependent hydrolases"/>
    <property type="match status" value="1"/>
</dbReference>
<sequence length="207" mass="22388">MRKLTLTIAICCGFLSVQSMAESVILNPYQILNVQSGQLYKAQILVENGKIIQIGSNLNKKTAEAKVINLPDLTLMPGLMDAHVHLMGNTELKGYAGIGESSQLATIYGVDNAKKTLLSGFTTVRNVGARSFSDVALKEAINKNVVIGPTMFVSGPALGITGGHCDSNLLPHEYDHQSEGVVNSPWEARKQVRKNRKYGADLIKFCA</sequence>
<dbReference type="InterPro" id="IPR032466">
    <property type="entry name" value="Metal_Hydrolase"/>
</dbReference>
<reference evidence="2" key="1">
    <citation type="submission" date="2018-05" db="EMBL/GenBank/DDBJ databases">
        <authorList>
            <person name="Lanie J.A."/>
            <person name="Ng W.-L."/>
            <person name="Kazmierczak K.M."/>
            <person name="Andrzejewski T.M."/>
            <person name="Davidsen T.M."/>
            <person name="Wayne K.J."/>
            <person name="Tettelin H."/>
            <person name="Glass J.I."/>
            <person name="Rusch D."/>
            <person name="Podicherti R."/>
            <person name="Tsui H.-C.T."/>
            <person name="Winkler M.E."/>
        </authorList>
    </citation>
    <scope>NUCLEOTIDE SEQUENCE</scope>
</reference>
<evidence type="ECO:0000259" key="1">
    <source>
        <dbReference type="Pfam" id="PF01979"/>
    </source>
</evidence>
<dbReference type="EMBL" id="UINC01019061">
    <property type="protein sequence ID" value="SVA80522.1"/>
    <property type="molecule type" value="Genomic_DNA"/>
</dbReference>
<dbReference type="PANTHER" id="PTHR43135:SF3">
    <property type="entry name" value="ALPHA-D-RIBOSE 1-METHYLPHOSPHONATE 5-TRIPHOSPHATE DIPHOSPHATASE"/>
    <property type="match status" value="1"/>
</dbReference>
<accession>A0A381YV83</accession>
<dbReference type="InterPro" id="IPR011059">
    <property type="entry name" value="Metal-dep_hydrolase_composite"/>
</dbReference>
<feature type="non-terminal residue" evidence="2">
    <location>
        <position position="207"/>
    </location>
</feature>
<name>A0A381YV83_9ZZZZ</name>
<proteinExistence type="predicted"/>
<gene>
    <name evidence="2" type="ORF">METZ01_LOCUS133376</name>
</gene>
<dbReference type="SUPFAM" id="SSF51556">
    <property type="entry name" value="Metallo-dependent hydrolases"/>
    <property type="match status" value="1"/>
</dbReference>
<protein>
    <recommendedName>
        <fullName evidence="1">Amidohydrolase-related domain-containing protein</fullName>
    </recommendedName>
</protein>
<dbReference type="Pfam" id="PF01979">
    <property type="entry name" value="Amidohydro_1"/>
    <property type="match status" value="1"/>
</dbReference>
<dbReference type="InterPro" id="IPR006680">
    <property type="entry name" value="Amidohydro-rel"/>
</dbReference>
<organism evidence="2">
    <name type="scientific">marine metagenome</name>
    <dbReference type="NCBI Taxonomy" id="408172"/>
    <lineage>
        <taxon>unclassified sequences</taxon>
        <taxon>metagenomes</taxon>
        <taxon>ecological metagenomes</taxon>
    </lineage>
</organism>
<feature type="domain" description="Amidohydrolase-related" evidence="1">
    <location>
        <begin position="74"/>
        <end position="205"/>
    </location>
</feature>
<dbReference type="InterPro" id="IPR051781">
    <property type="entry name" value="Metallo-dep_Hydrolase"/>
</dbReference>
<dbReference type="AlphaFoldDB" id="A0A381YV83"/>
<dbReference type="GO" id="GO:0016810">
    <property type="term" value="F:hydrolase activity, acting on carbon-nitrogen (but not peptide) bonds"/>
    <property type="evidence" value="ECO:0007669"/>
    <property type="project" value="InterPro"/>
</dbReference>
<dbReference type="Gene3D" id="3.20.20.140">
    <property type="entry name" value="Metal-dependent hydrolases"/>
    <property type="match status" value="1"/>
</dbReference>
<dbReference type="PANTHER" id="PTHR43135">
    <property type="entry name" value="ALPHA-D-RIBOSE 1-METHYLPHOSPHONATE 5-TRIPHOSPHATE DIPHOSPHATASE"/>
    <property type="match status" value="1"/>
</dbReference>
<dbReference type="Gene3D" id="2.30.40.10">
    <property type="entry name" value="Urease, subunit C, domain 1"/>
    <property type="match status" value="1"/>
</dbReference>
<evidence type="ECO:0000313" key="2">
    <source>
        <dbReference type="EMBL" id="SVA80522.1"/>
    </source>
</evidence>